<protein>
    <recommendedName>
        <fullName evidence="2">4-oxalocrotonate tautomerase-like domain-containing protein</fullName>
    </recommendedName>
</protein>
<dbReference type="Pfam" id="PF01361">
    <property type="entry name" value="Tautomerase"/>
    <property type="match status" value="1"/>
</dbReference>
<dbReference type="AlphaFoldDB" id="A0A3A1Y2Q4"/>
<evidence type="ECO:0000259" key="2">
    <source>
        <dbReference type="Pfam" id="PF01361"/>
    </source>
</evidence>
<proteinExistence type="predicted"/>
<keyword evidence="1" id="KW-0413">Isomerase</keyword>
<name>A0A3A1Y2Q4_9GAMM</name>
<gene>
    <name evidence="3" type="ORF">CJP74_06940</name>
</gene>
<dbReference type="GO" id="GO:0016853">
    <property type="term" value="F:isomerase activity"/>
    <property type="evidence" value="ECO:0007669"/>
    <property type="project" value="UniProtKB-KW"/>
</dbReference>
<dbReference type="SUPFAM" id="SSF55331">
    <property type="entry name" value="Tautomerase/MIF"/>
    <property type="match status" value="1"/>
</dbReference>
<evidence type="ECO:0000313" key="3">
    <source>
        <dbReference type="EMBL" id="RIY31586.1"/>
    </source>
</evidence>
<dbReference type="Gene3D" id="3.30.429.10">
    <property type="entry name" value="Macrophage Migration Inhibitory Factor"/>
    <property type="match status" value="1"/>
</dbReference>
<evidence type="ECO:0000256" key="1">
    <source>
        <dbReference type="ARBA" id="ARBA00023235"/>
    </source>
</evidence>
<reference evidence="3 4" key="1">
    <citation type="submission" date="2017-08" db="EMBL/GenBank/DDBJ databases">
        <title>Reclassification of Bisgaard taxon 37 and 44.</title>
        <authorList>
            <person name="Christensen H."/>
        </authorList>
    </citation>
    <scope>NUCLEOTIDE SEQUENCE [LARGE SCALE GENOMIC DNA]</scope>
    <source>
        <strain evidence="3 4">B96_4</strain>
    </source>
</reference>
<dbReference type="EMBL" id="NRJH01000060">
    <property type="protein sequence ID" value="RIY31586.1"/>
    <property type="molecule type" value="Genomic_DNA"/>
</dbReference>
<evidence type="ECO:0000313" key="4">
    <source>
        <dbReference type="Proteomes" id="UP000266258"/>
    </source>
</evidence>
<sequence length="78" mass="8957">MPHITIKAFPRNLSPEQLEKLEQAVTQTIIEQLNATPESISIDFVEYDPATWQEKVVDVEIKPRLEKLLRKPGYPIGD</sequence>
<organism evidence="3 4">
    <name type="scientific">Psittacicella melopsittaci</name>
    <dbReference type="NCBI Taxonomy" id="2028576"/>
    <lineage>
        <taxon>Bacteria</taxon>
        <taxon>Pseudomonadati</taxon>
        <taxon>Pseudomonadota</taxon>
        <taxon>Gammaproteobacteria</taxon>
        <taxon>Pasteurellales</taxon>
        <taxon>Psittacicellaceae</taxon>
        <taxon>Psittacicella</taxon>
    </lineage>
</organism>
<keyword evidence="4" id="KW-1185">Reference proteome</keyword>
<comment type="caution">
    <text evidence="3">The sequence shown here is derived from an EMBL/GenBank/DDBJ whole genome shotgun (WGS) entry which is preliminary data.</text>
</comment>
<dbReference type="InterPro" id="IPR004370">
    <property type="entry name" value="4-OT-like_dom"/>
</dbReference>
<dbReference type="Proteomes" id="UP000266258">
    <property type="component" value="Unassembled WGS sequence"/>
</dbReference>
<accession>A0A3A1Y2Q4</accession>
<dbReference type="InterPro" id="IPR014347">
    <property type="entry name" value="Tautomerase/MIF_sf"/>
</dbReference>
<feature type="domain" description="4-oxalocrotonate tautomerase-like" evidence="2">
    <location>
        <begin position="2"/>
        <end position="53"/>
    </location>
</feature>
<dbReference type="OrthoDB" id="3395834at2"/>
<dbReference type="RefSeq" id="WP_119497648.1">
    <property type="nucleotide sequence ID" value="NZ_NRJH01000060.1"/>
</dbReference>